<dbReference type="SUPFAM" id="SSF81464">
    <property type="entry name" value="Cytochrome c oxidase subunit II-like, transmembrane region"/>
    <property type="match status" value="1"/>
</dbReference>
<dbReference type="GO" id="GO:0022900">
    <property type="term" value="P:electron transport chain"/>
    <property type="evidence" value="ECO:0007669"/>
    <property type="project" value="InterPro"/>
</dbReference>
<dbReference type="GO" id="GO:0016020">
    <property type="term" value="C:membrane"/>
    <property type="evidence" value="ECO:0007669"/>
    <property type="project" value="UniProtKB-SubCell"/>
</dbReference>
<evidence type="ECO:0000256" key="8">
    <source>
        <dbReference type="SAM" id="Phobius"/>
    </source>
</evidence>
<comment type="similarity">
    <text evidence="2">Belongs to the cytochrome c oxidase subunit 2 family.</text>
</comment>
<proteinExistence type="inferred from homology"/>
<evidence type="ECO:0000256" key="2">
    <source>
        <dbReference type="ARBA" id="ARBA00007866"/>
    </source>
</evidence>
<feature type="domain" description="Cytochrome oxidase subunit II transmembrane region profile" evidence="9">
    <location>
        <begin position="1"/>
        <end position="63"/>
    </location>
</feature>
<dbReference type="OrthoDB" id="9394642at2759"/>
<dbReference type="EMBL" id="VWZR01008757">
    <property type="protein sequence ID" value="NXH71721.1"/>
    <property type="molecule type" value="Genomic_DNA"/>
</dbReference>
<dbReference type="PROSITE" id="PS50999">
    <property type="entry name" value="COX2_TM"/>
    <property type="match status" value="1"/>
</dbReference>
<protein>
    <recommendedName>
        <fullName evidence="3">Cytochrome c oxidase subunit 2</fullName>
    </recommendedName>
    <alternativeName>
        <fullName evidence="6">Cytochrome c oxidase polypeptide II</fullName>
    </alternativeName>
</protein>
<evidence type="ECO:0000313" key="12">
    <source>
        <dbReference type="Proteomes" id="UP000527232"/>
    </source>
</evidence>
<evidence type="ECO:0000256" key="3">
    <source>
        <dbReference type="ARBA" id="ARBA00015946"/>
    </source>
</evidence>
<dbReference type="GO" id="GO:0004129">
    <property type="term" value="F:cytochrome-c oxidase activity"/>
    <property type="evidence" value="ECO:0007669"/>
    <property type="project" value="UniProtKB-EC"/>
</dbReference>
<dbReference type="Pfam" id="PF02790">
    <property type="entry name" value="COX2_TM"/>
    <property type="match status" value="1"/>
</dbReference>
<evidence type="ECO:0000313" key="10">
    <source>
        <dbReference type="EMBL" id="NXH71721.1"/>
    </source>
</evidence>
<dbReference type="Proteomes" id="UP000527232">
    <property type="component" value="Unassembled WGS sequence"/>
</dbReference>
<evidence type="ECO:0000256" key="4">
    <source>
        <dbReference type="ARBA" id="ARBA00022692"/>
    </source>
</evidence>
<sequence length="63" mass="7161">MTNHSQFRFQDTSSLNIEELVQFHNHALTVALAICSLFLYLLALILIEKLSSNTVEAQEVELI</sequence>
<gene>
    <name evidence="11" type="primary">Mtco2_1</name>
    <name evidence="10" type="synonym">Mtco2_0</name>
    <name evidence="11" type="ORF">HYDTET_R15213</name>
    <name evidence="10" type="ORF">HYDTET_R15448</name>
</gene>
<reference evidence="11 12" key="1">
    <citation type="submission" date="2019-09" db="EMBL/GenBank/DDBJ databases">
        <title>Bird 10,000 Genomes (B10K) Project - Family phase.</title>
        <authorList>
            <person name="Zhang G."/>
        </authorList>
    </citation>
    <scope>NUCLEOTIDE SEQUENCE [LARGE SCALE GENOMIC DNA]</scope>
    <source>
        <strain evidence="11">B10K-DU-001-32</strain>
        <tissue evidence="11">Muscle</tissue>
    </source>
</reference>
<evidence type="ECO:0000256" key="5">
    <source>
        <dbReference type="ARBA" id="ARBA00023136"/>
    </source>
</evidence>
<feature type="non-terminal residue" evidence="11">
    <location>
        <position position="63"/>
    </location>
</feature>
<keyword evidence="8" id="KW-1133">Transmembrane helix</keyword>
<name>A0A7K9MXB9_OCETE</name>
<accession>A0A7K9MXB9</accession>
<evidence type="ECO:0000256" key="6">
    <source>
        <dbReference type="ARBA" id="ARBA00031389"/>
    </source>
</evidence>
<evidence type="ECO:0000259" key="9">
    <source>
        <dbReference type="PROSITE" id="PS50999"/>
    </source>
</evidence>
<keyword evidence="4 8" id="KW-0812">Transmembrane</keyword>
<dbReference type="EMBL" id="VWZR01020300">
    <property type="protein sequence ID" value="NXH79383.1"/>
    <property type="molecule type" value="Genomic_DNA"/>
</dbReference>
<evidence type="ECO:0000256" key="7">
    <source>
        <dbReference type="ARBA" id="ARBA00049512"/>
    </source>
</evidence>
<dbReference type="AlphaFoldDB" id="A0A7K9MXB9"/>
<comment type="caution">
    <text evidence="11">The sequence shown here is derived from an EMBL/GenBank/DDBJ whole genome shotgun (WGS) entry which is preliminary data.</text>
</comment>
<feature type="transmembrane region" description="Helical" evidence="8">
    <location>
        <begin position="27"/>
        <end position="47"/>
    </location>
</feature>
<feature type="non-terminal residue" evidence="11">
    <location>
        <position position="1"/>
    </location>
</feature>
<organism evidence="11 12">
    <name type="scientific">Oceanodroma tethys</name>
    <name type="common">Wedge-rumped storm-petrel</name>
    <name type="synonym">Hydrobates tethys</name>
    <dbReference type="NCBI Taxonomy" id="79633"/>
    <lineage>
        <taxon>Eukaryota</taxon>
        <taxon>Metazoa</taxon>
        <taxon>Chordata</taxon>
        <taxon>Craniata</taxon>
        <taxon>Vertebrata</taxon>
        <taxon>Euteleostomi</taxon>
        <taxon>Archelosauria</taxon>
        <taxon>Archosauria</taxon>
        <taxon>Dinosauria</taxon>
        <taxon>Saurischia</taxon>
        <taxon>Theropoda</taxon>
        <taxon>Coelurosauria</taxon>
        <taxon>Aves</taxon>
        <taxon>Neognathae</taxon>
        <taxon>Neoaves</taxon>
        <taxon>Aequornithes</taxon>
        <taxon>Procellariiformes</taxon>
        <taxon>Hydrobatidae</taxon>
        <taxon>Oceanodroma</taxon>
    </lineage>
</organism>
<dbReference type="InterPro" id="IPR036257">
    <property type="entry name" value="Cyt_c_oxidase_su2_TM_sf"/>
</dbReference>
<keyword evidence="5 8" id="KW-0472">Membrane</keyword>
<dbReference type="Gene3D" id="1.10.287.90">
    <property type="match status" value="1"/>
</dbReference>
<comment type="catalytic activity">
    <reaction evidence="7">
        <text>4 Fe(II)-[cytochrome c] + O2 + 8 H(+)(in) = 4 Fe(III)-[cytochrome c] + 2 H2O + 4 H(+)(out)</text>
        <dbReference type="Rhea" id="RHEA:11436"/>
        <dbReference type="Rhea" id="RHEA-COMP:10350"/>
        <dbReference type="Rhea" id="RHEA-COMP:14399"/>
        <dbReference type="ChEBI" id="CHEBI:15377"/>
        <dbReference type="ChEBI" id="CHEBI:15378"/>
        <dbReference type="ChEBI" id="CHEBI:15379"/>
        <dbReference type="ChEBI" id="CHEBI:29033"/>
        <dbReference type="ChEBI" id="CHEBI:29034"/>
        <dbReference type="EC" id="7.1.1.9"/>
    </reaction>
    <physiologicalReaction direction="left-to-right" evidence="7">
        <dbReference type="Rhea" id="RHEA:11437"/>
    </physiologicalReaction>
</comment>
<evidence type="ECO:0000313" key="11">
    <source>
        <dbReference type="EMBL" id="NXH79383.1"/>
    </source>
</evidence>
<evidence type="ECO:0000256" key="1">
    <source>
        <dbReference type="ARBA" id="ARBA00004141"/>
    </source>
</evidence>
<comment type="subcellular location">
    <subcellularLocation>
        <location evidence="1">Membrane</location>
        <topology evidence="1">Multi-pass membrane protein</topology>
    </subcellularLocation>
</comment>
<dbReference type="InterPro" id="IPR011759">
    <property type="entry name" value="Cyt_c_oxidase_su2_TM_dom"/>
</dbReference>
<keyword evidence="12" id="KW-1185">Reference proteome</keyword>